<evidence type="ECO:0000313" key="1">
    <source>
        <dbReference type="EMBL" id="ARU54318.1"/>
    </source>
</evidence>
<evidence type="ECO:0000313" key="2">
    <source>
        <dbReference type="Proteomes" id="UP000196027"/>
    </source>
</evidence>
<dbReference type="AlphaFoldDB" id="A0A1Y0I1H5"/>
<dbReference type="RefSeq" id="WP_087459534.1">
    <property type="nucleotide sequence ID" value="NZ_CP021425.1"/>
</dbReference>
<keyword evidence="2" id="KW-1185">Reference proteome</keyword>
<organism evidence="1 2">
    <name type="scientific">Oleiphilus messinensis</name>
    <dbReference type="NCBI Taxonomy" id="141451"/>
    <lineage>
        <taxon>Bacteria</taxon>
        <taxon>Pseudomonadati</taxon>
        <taxon>Pseudomonadota</taxon>
        <taxon>Gammaproteobacteria</taxon>
        <taxon>Oceanospirillales</taxon>
        <taxon>Oleiphilaceae</taxon>
        <taxon>Oleiphilus</taxon>
    </lineage>
</organism>
<gene>
    <name evidence="1" type="ORF">OLMES_0211</name>
</gene>
<sequence>MIAFRETNWSILGSSDLTVSIGTPTVQMQVAGGKMKMPIKNRVSNQQIVLNGQGLGADIGLSVEHPLTDWANVTWTIDQMPASGILNIYARADRSVQKEDFAGFVLVTRLEASLMGAAQDIGAAIWLRNGITDCFLKNKQCSFVKAAGDGALLLNPVTMNIKAVESIYAVGFFQGLGWSTDSASISMSSLIYRMNLAHA</sequence>
<dbReference type="EMBL" id="CP021425">
    <property type="protein sequence ID" value="ARU54318.1"/>
    <property type="molecule type" value="Genomic_DNA"/>
</dbReference>
<proteinExistence type="predicted"/>
<dbReference type="KEGG" id="ome:OLMES_0211"/>
<dbReference type="Proteomes" id="UP000196027">
    <property type="component" value="Chromosome"/>
</dbReference>
<name>A0A1Y0I1H5_9GAMM</name>
<protein>
    <submittedName>
        <fullName evidence="1">Uncharacterized protein</fullName>
    </submittedName>
</protein>
<accession>A0A1Y0I1H5</accession>
<reference evidence="1 2" key="1">
    <citation type="submission" date="2017-05" db="EMBL/GenBank/DDBJ databases">
        <title>Genomic insights into alkan degradation activity of Oleiphilus messinensis.</title>
        <authorList>
            <person name="Kozyavkin S.A."/>
            <person name="Slesarev A.I."/>
            <person name="Golyshin P.N."/>
            <person name="Korzhenkov A."/>
            <person name="Golyshina O.N."/>
            <person name="Toshchakov S.V."/>
        </authorList>
    </citation>
    <scope>NUCLEOTIDE SEQUENCE [LARGE SCALE GENOMIC DNA]</scope>
    <source>
        <strain evidence="1 2">ME102</strain>
    </source>
</reference>